<keyword evidence="3" id="KW-1185">Reference proteome</keyword>
<evidence type="ECO:0000313" key="2">
    <source>
        <dbReference type="EMBL" id="QZO00312.1"/>
    </source>
</evidence>
<dbReference type="RefSeq" id="WP_261403500.1">
    <property type="nucleotide sequence ID" value="NZ_CP081869.1"/>
</dbReference>
<protein>
    <submittedName>
        <fullName evidence="2">Uncharacterized protein</fullName>
    </submittedName>
</protein>
<feature type="region of interest" description="Disordered" evidence="1">
    <location>
        <begin position="126"/>
        <end position="149"/>
    </location>
</feature>
<reference evidence="2" key="1">
    <citation type="submission" date="2021-08" db="EMBL/GenBank/DDBJ databases">
        <authorList>
            <person name="Zhang H."/>
            <person name="Xu M."/>
            <person name="Yu Z."/>
            <person name="Yang L."/>
            <person name="Cai Y."/>
        </authorList>
    </citation>
    <scope>NUCLEOTIDE SEQUENCE</scope>
    <source>
        <strain evidence="2">CHL1</strain>
    </source>
</reference>
<proteinExistence type="predicted"/>
<dbReference type="AlphaFoldDB" id="A0A9E6RA08"/>
<accession>A0A9E6RA08</accession>
<evidence type="ECO:0000256" key="1">
    <source>
        <dbReference type="SAM" id="MobiDB-lite"/>
    </source>
</evidence>
<feature type="region of interest" description="Disordered" evidence="1">
    <location>
        <begin position="88"/>
        <end position="111"/>
    </location>
</feature>
<sequence length="149" mass="15754">MIAEATPGKSVSECRDDCGRYKSRPFDLFADRSLRQAALKPLFIDGALPRLDFAASAADRKMETSSMKTILTAAAALVISASAAHAASTASERAGGMQAPTAQGERDPRLQQNMTPVMLEREIRGLATPPSPTGTGAVFRGWTGNDNEG</sequence>
<evidence type="ECO:0000313" key="3">
    <source>
        <dbReference type="Proteomes" id="UP000825701"/>
    </source>
</evidence>
<dbReference type="KEGG" id="cmet:K6K41_00485"/>
<dbReference type="EMBL" id="CP081869">
    <property type="protein sequence ID" value="QZO00312.1"/>
    <property type="molecule type" value="Genomic_DNA"/>
</dbReference>
<name>A0A9E6RA08_9HYPH</name>
<organism evidence="2 3">
    <name type="scientific">Chenggangzhangella methanolivorans</name>
    <dbReference type="NCBI Taxonomy" id="1437009"/>
    <lineage>
        <taxon>Bacteria</taxon>
        <taxon>Pseudomonadati</taxon>
        <taxon>Pseudomonadota</taxon>
        <taxon>Alphaproteobacteria</taxon>
        <taxon>Hyphomicrobiales</taxon>
        <taxon>Methylopilaceae</taxon>
        <taxon>Chenggangzhangella</taxon>
    </lineage>
</organism>
<gene>
    <name evidence="2" type="ORF">K6K41_00485</name>
</gene>
<dbReference type="Proteomes" id="UP000825701">
    <property type="component" value="Chromosome"/>
</dbReference>